<name>X6MM50_RETFI</name>
<dbReference type="AlphaFoldDB" id="X6MM50"/>
<evidence type="ECO:0000256" key="6">
    <source>
        <dbReference type="SAM" id="Phobius"/>
    </source>
</evidence>
<feature type="transmembrane region" description="Helical" evidence="6">
    <location>
        <begin position="7"/>
        <end position="22"/>
    </location>
</feature>
<feature type="binding site" evidence="5">
    <location>
        <position position="57"/>
    </location>
    <ligand>
        <name>Zn(2+)</name>
        <dbReference type="ChEBI" id="CHEBI:29105"/>
    </ligand>
</feature>
<reference evidence="7 8" key="1">
    <citation type="journal article" date="2013" name="Curr. Biol.">
        <title>The Genome of the Foraminiferan Reticulomyxa filosa.</title>
        <authorList>
            <person name="Glockner G."/>
            <person name="Hulsmann N."/>
            <person name="Schleicher M."/>
            <person name="Noegel A.A."/>
            <person name="Eichinger L."/>
            <person name="Gallinger C."/>
            <person name="Pawlowski J."/>
            <person name="Sierra R."/>
            <person name="Euteneuer U."/>
            <person name="Pillet L."/>
            <person name="Moustafa A."/>
            <person name="Platzer M."/>
            <person name="Groth M."/>
            <person name="Szafranski K."/>
            <person name="Schliwa M."/>
        </authorList>
    </citation>
    <scope>NUCLEOTIDE SEQUENCE [LARGE SCALE GENOMIC DNA]</scope>
</reference>
<comment type="caution">
    <text evidence="7">The sequence shown here is derived from an EMBL/GenBank/DDBJ whole genome shotgun (WGS) entry which is preliminary data.</text>
</comment>
<feature type="transmembrane region" description="Helical" evidence="6">
    <location>
        <begin position="100"/>
        <end position="130"/>
    </location>
</feature>
<evidence type="ECO:0000256" key="1">
    <source>
        <dbReference type="ARBA" id="ARBA00004141"/>
    </source>
</evidence>
<keyword evidence="8" id="KW-1185">Reference proteome</keyword>
<dbReference type="GO" id="GO:0046872">
    <property type="term" value="F:metal ion binding"/>
    <property type="evidence" value="ECO:0007669"/>
    <property type="project" value="UniProtKB-KW"/>
</dbReference>
<comment type="subcellular location">
    <subcellularLocation>
        <location evidence="1">Membrane</location>
        <topology evidence="1">Multi-pass membrane protein</topology>
    </subcellularLocation>
</comment>
<keyword evidence="5" id="KW-0862">Zinc</keyword>
<evidence type="ECO:0000256" key="4">
    <source>
        <dbReference type="ARBA" id="ARBA00023136"/>
    </source>
</evidence>
<protein>
    <submittedName>
        <fullName evidence="7">Uncharacterized protein</fullName>
    </submittedName>
</protein>
<keyword evidence="3 6" id="KW-1133">Transmembrane helix</keyword>
<keyword evidence="2 6" id="KW-0812">Transmembrane</keyword>
<dbReference type="Pfam" id="PF03006">
    <property type="entry name" value="HlyIII"/>
    <property type="match status" value="1"/>
</dbReference>
<feature type="transmembrane region" description="Helical" evidence="6">
    <location>
        <begin position="71"/>
        <end position="94"/>
    </location>
</feature>
<dbReference type="OrthoDB" id="529367at2759"/>
<evidence type="ECO:0000313" key="7">
    <source>
        <dbReference type="EMBL" id="ETO14512.1"/>
    </source>
</evidence>
<organism evidence="7 8">
    <name type="scientific">Reticulomyxa filosa</name>
    <dbReference type="NCBI Taxonomy" id="46433"/>
    <lineage>
        <taxon>Eukaryota</taxon>
        <taxon>Sar</taxon>
        <taxon>Rhizaria</taxon>
        <taxon>Retaria</taxon>
        <taxon>Foraminifera</taxon>
        <taxon>Monothalamids</taxon>
        <taxon>Reticulomyxidae</taxon>
        <taxon>Reticulomyxa</taxon>
    </lineage>
</organism>
<evidence type="ECO:0000256" key="2">
    <source>
        <dbReference type="ARBA" id="ARBA00022692"/>
    </source>
</evidence>
<accession>X6MM50</accession>
<evidence type="ECO:0000313" key="8">
    <source>
        <dbReference type="Proteomes" id="UP000023152"/>
    </source>
</evidence>
<keyword evidence="5" id="KW-0479">Metal-binding</keyword>
<evidence type="ECO:0000256" key="5">
    <source>
        <dbReference type="PIRSR" id="PIRSR604254-1"/>
    </source>
</evidence>
<keyword evidence="4 6" id="KW-0472">Membrane</keyword>
<dbReference type="EMBL" id="ASPP01020001">
    <property type="protein sequence ID" value="ETO14512.1"/>
    <property type="molecule type" value="Genomic_DNA"/>
</dbReference>
<proteinExistence type="predicted"/>
<dbReference type="Proteomes" id="UP000023152">
    <property type="component" value="Unassembled WGS sequence"/>
</dbReference>
<gene>
    <name evidence="7" type="ORF">RFI_22853</name>
</gene>
<feature type="transmembrane region" description="Helical" evidence="6">
    <location>
        <begin position="37"/>
        <end position="59"/>
    </location>
</feature>
<dbReference type="GO" id="GO:0016020">
    <property type="term" value="C:membrane"/>
    <property type="evidence" value="ECO:0007669"/>
    <property type="project" value="UniProtKB-SubCell"/>
</dbReference>
<evidence type="ECO:0000256" key="3">
    <source>
        <dbReference type="ARBA" id="ARBA00022989"/>
    </source>
</evidence>
<sequence length="151" mass="17775">MNIWTEWAPLIGMVILFVYWAQTDPAFFKSQSMTTKVLVVICCAGCFFRSLCSGGAHLYHCVSAEHSRIWWNVDFVSIIIQSLSTSFIWVHFIFFCDPNVQIMFMSSMVAFGMFIFIFLFFIFIFFWLIFENIAIEKGVKVIGKKRTFFFW</sequence>
<dbReference type="InterPro" id="IPR004254">
    <property type="entry name" value="AdipoR/HlyIII-related"/>
</dbReference>